<accession>A0AAV7H1N8</accession>
<dbReference type="EMBL" id="JAGFBR010000008">
    <property type="protein sequence ID" value="KAH0463006.1"/>
    <property type="molecule type" value="Genomic_DNA"/>
</dbReference>
<dbReference type="AlphaFoldDB" id="A0AAV7H1N8"/>
<protein>
    <submittedName>
        <fullName evidence="1">Uncharacterized protein</fullName>
    </submittedName>
</protein>
<keyword evidence="2" id="KW-1185">Reference proteome</keyword>
<evidence type="ECO:0000313" key="2">
    <source>
        <dbReference type="Proteomes" id="UP000775213"/>
    </source>
</evidence>
<name>A0AAV7H1N8_DENCH</name>
<sequence length="141" mass="15976">MSIVMGLIVLFKDRRVNAWNLQEKWGKLKELPIPLHIGAEDLLRILKLPDLDALHYEPEIGSSSSTPVVSKASKNKRKNYLRRVRKKVVKARKTAEAKALKHVNSKANKKFVAPSTYPLHGGNCFHSALVTQRREVVETRA</sequence>
<evidence type="ECO:0000313" key="1">
    <source>
        <dbReference type="EMBL" id="KAH0463006.1"/>
    </source>
</evidence>
<proteinExistence type="predicted"/>
<reference evidence="1 2" key="1">
    <citation type="journal article" date="2021" name="Hortic Res">
        <title>Chromosome-scale assembly of the Dendrobium chrysotoxum genome enhances the understanding of orchid evolution.</title>
        <authorList>
            <person name="Zhang Y."/>
            <person name="Zhang G.Q."/>
            <person name="Zhang D."/>
            <person name="Liu X.D."/>
            <person name="Xu X.Y."/>
            <person name="Sun W.H."/>
            <person name="Yu X."/>
            <person name="Zhu X."/>
            <person name="Wang Z.W."/>
            <person name="Zhao X."/>
            <person name="Zhong W.Y."/>
            <person name="Chen H."/>
            <person name="Yin W.L."/>
            <person name="Huang T."/>
            <person name="Niu S.C."/>
            <person name="Liu Z.J."/>
        </authorList>
    </citation>
    <scope>NUCLEOTIDE SEQUENCE [LARGE SCALE GENOMIC DNA]</scope>
    <source>
        <strain evidence="1">Lindl</strain>
    </source>
</reference>
<dbReference type="Proteomes" id="UP000775213">
    <property type="component" value="Unassembled WGS sequence"/>
</dbReference>
<comment type="caution">
    <text evidence="1">The sequence shown here is derived from an EMBL/GenBank/DDBJ whole genome shotgun (WGS) entry which is preliminary data.</text>
</comment>
<organism evidence="1 2">
    <name type="scientific">Dendrobium chrysotoxum</name>
    <name type="common">Orchid</name>
    <dbReference type="NCBI Taxonomy" id="161865"/>
    <lineage>
        <taxon>Eukaryota</taxon>
        <taxon>Viridiplantae</taxon>
        <taxon>Streptophyta</taxon>
        <taxon>Embryophyta</taxon>
        <taxon>Tracheophyta</taxon>
        <taxon>Spermatophyta</taxon>
        <taxon>Magnoliopsida</taxon>
        <taxon>Liliopsida</taxon>
        <taxon>Asparagales</taxon>
        <taxon>Orchidaceae</taxon>
        <taxon>Epidendroideae</taxon>
        <taxon>Malaxideae</taxon>
        <taxon>Dendrobiinae</taxon>
        <taxon>Dendrobium</taxon>
    </lineage>
</organism>
<gene>
    <name evidence="1" type="ORF">IEQ34_007588</name>
</gene>